<dbReference type="InterPro" id="IPR013320">
    <property type="entry name" value="ConA-like_dom_sf"/>
</dbReference>
<dbReference type="EMBL" id="LYPB01000077">
    <property type="protein sequence ID" value="OAS16060.1"/>
    <property type="molecule type" value="Genomic_DNA"/>
</dbReference>
<accession>A0A198A4I7</accession>
<gene>
    <name evidence="4" type="ORF">A8708_05640</name>
</gene>
<dbReference type="SUPFAM" id="SSF51126">
    <property type="entry name" value="Pectin lyase-like"/>
    <property type="match status" value="2"/>
</dbReference>
<evidence type="ECO:0000256" key="2">
    <source>
        <dbReference type="SAM" id="SignalP"/>
    </source>
</evidence>
<organism evidence="4 5">
    <name type="scientific">Paenibacillus oryzisoli</name>
    <dbReference type="NCBI Taxonomy" id="1850517"/>
    <lineage>
        <taxon>Bacteria</taxon>
        <taxon>Bacillati</taxon>
        <taxon>Bacillota</taxon>
        <taxon>Bacilli</taxon>
        <taxon>Bacillales</taxon>
        <taxon>Paenibacillaceae</taxon>
        <taxon>Paenibacillus</taxon>
    </lineage>
</organism>
<evidence type="ECO:0000256" key="1">
    <source>
        <dbReference type="SAM" id="MobiDB-lite"/>
    </source>
</evidence>
<evidence type="ECO:0000313" key="5">
    <source>
        <dbReference type="Proteomes" id="UP000078454"/>
    </source>
</evidence>
<feature type="domain" description="Right handed beta helix" evidence="3">
    <location>
        <begin position="303"/>
        <end position="469"/>
    </location>
</feature>
<dbReference type="SUPFAM" id="SSF49899">
    <property type="entry name" value="Concanavalin A-like lectins/glucanases"/>
    <property type="match status" value="1"/>
</dbReference>
<evidence type="ECO:0000259" key="3">
    <source>
        <dbReference type="Pfam" id="PF13229"/>
    </source>
</evidence>
<name>A0A198A4I7_9BACL</name>
<dbReference type="Proteomes" id="UP000078454">
    <property type="component" value="Unassembled WGS sequence"/>
</dbReference>
<dbReference type="InterPro" id="IPR012334">
    <property type="entry name" value="Pectin_lyas_fold"/>
</dbReference>
<dbReference type="STRING" id="1850517.A8708_05640"/>
<feature type="signal peptide" evidence="2">
    <location>
        <begin position="1"/>
        <end position="35"/>
    </location>
</feature>
<keyword evidence="5" id="KW-1185">Reference proteome</keyword>
<evidence type="ECO:0000313" key="4">
    <source>
        <dbReference type="EMBL" id="OAS16060.1"/>
    </source>
</evidence>
<proteinExistence type="predicted"/>
<dbReference type="InterPro" id="IPR006626">
    <property type="entry name" value="PbH1"/>
</dbReference>
<protein>
    <recommendedName>
        <fullName evidence="3">Right handed beta helix domain-containing protein</fullName>
    </recommendedName>
</protein>
<sequence length="751" mass="79986">MGLFWKKSKRCSAFVVTTMMMFSLIIMLLPATVSAANTTYYVDAGNGSDSNNGTSSATAWKTLTKVNSITFQPGDRILFEAGNTWVGQLYPKGSGTSGNPIIIDQYGTGAKPKFQGQGAVKATVYLYNQQYWEIHNLDISNQTTGSVGDLRGVHITGADSGTLNYFRLDGLNVHDVSGEVNWIGGDVADNATGINFQTGWDRSKRTGGIVFDMSTNVLAPAAATVKSKFNDVVISNSSIKDTSFGGIIFKQYTGDGRDKNGNPSVSVGWGVRSSASDTNWYPFTNITIKNNFISQANTIYGCNGIYMTDVKGGVIESNVVAAAGTSGIETYYADDVVIQKNETYGVVKKAGGADFNGIDTDKGTTKQVVQYNYVHGNGDGILLCQFSFGDSIIRYNVITGNSRYQIYLHSDSAATSQIYNNTIYNTNSTYLIYGYGSYINASYNIRNNILDSTRSSAVLTTGGGITYHTNSYYGTGLTVPAGDTNPKTGDPKLVSPGTGGTGTEASGPAMSTLGGYKLQTSSPIINQGVTIASNGGLDFWGDTLYTGAADIGADETQVTGGSTGPTYLVNDTFDTVTTGSAPTGWTIANGTSPNAITVQAVPSSTDKSVQLSKPTASAKTSMSKSFGATSGIITIEARVKRSETTSWWCLPYLYDSTGVVAESIAMDTGNIKANVNGTWTTIQAFTANTWYDFKVVLNTNTDTFDFYVNGTLKLSQATMRAAVSNVSKIEFYADNSQTGITHVDNVKVYTQ</sequence>
<dbReference type="AlphaFoldDB" id="A0A198A4I7"/>
<dbReference type="SMART" id="SM00710">
    <property type="entry name" value="PbH1"/>
    <property type="match status" value="8"/>
</dbReference>
<reference evidence="4 5" key="1">
    <citation type="submission" date="2016-05" db="EMBL/GenBank/DDBJ databases">
        <title>Paenibacillus sp. 1ZS3-15 nov., isolated from the rhizosphere soil.</title>
        <authorList>
            <person name="Zhang X.X."/>
            <person name="Zhang J."/>
        </authorList>
    </citation>
    <scope>NUCLEOTIDE SEQUENCE [LARGE SCALE GENOMIC DNA]</scope>
    <source>
        <strain evidence="4 5">1ZS3-15</strain>
    </source>
</reference>
<dbReference type="InterPro" id="IPR039448">
    <property type="entry name" value="Beta_helix"/>
</dbReference>
<dbReference type="InterPro" id="IPR011050">
    <property type="entry name" value="Pectin_lyase_fold/virulence"/>
</dbReference>
<feature type="region of interest" description="Disordered" evidence="1">
    <location>
        <begin position="483"/>
        <end position="508"/>
    </location>
</feature>
<dbReference type="RefSeq" id="WP_068667674.1">
    <property type="nucleotide sequence ID" value="NZ_LYPB01000077.1"/>
</dbReference>
<feature type="chain" id="PRO_5008277795" description="Right handed beta helix domain-containing protein" evidence="2">
    <location>
        <begin position="36"/>
        <end position="751"/>
    </location>
</feature>
<dbReference type="Gene3D" id="2.160.20.10">
    <property type="entry name" value="Single-stranded right-handed beta-helix, Pectin lyase-like"/>
    <property type="match status" value="1"/>
</dbReference>
<comment type="caution">
    <text evidence="4">The sequence shown here is derived from an EMBL/GenBank/DDBJ whole genome shotgun (WGS) entry which is preliminary data.</text>
</comment>
<dbReference type="Pfam" id="PF13229">
    <property type="entry name" value="Beta_helix"/>
    <property type="match status" value="1"/>
</dbReference>
<keyword evidence="2" id="KW-0732">Signal</keyword>